<dbReference type="SUPFAM" id="SSF47413">
    <property type="entry name" value="lambda repressor-like DNA-binding domains"/>
    <property type="match status" value="1"/>
</dbReference>
<dbReference type="InterPro" id="IPR010982">
    <property type="entry name" value="Lambda_DNA-bd_dom_sf"/>
</dbReference>
<evidence type="ECO:0000259" key="2">
    <source>
        <dbReference type="PROSITE" id="PS50943"/>
    </source>
</evidence>
<dbReference type="EMBL" id="AHCD03000044">
    <property type="protein sequence ID" value="KAF7781448.1"/>
    <property type="molecule type" value="Genomic_DNA"/>
</dbReference>
<accession>A0A8T0C2H3</accession>
<dbReference type="SMART" id="SM00530">
    <property type="entry name" value="HTH_XRE"/>
    <property type="match status" value="1"/>
</dbReference>
<feature type="transmembrane region" description="Helical" evidence="1">
    <location>
        <begin position="184"/>
        <end position="212"/>
    </location>
</feature>
<keyword evidence="1" id="KW-1133">Transmembrane helix</keyword>
<dbReference type="GO" id="GO:0003677">
    <property type="term" value="F:DNA binding"/>
    <property type="evidence" value="ECO:0007669"/>
    <property type="project" value="InterPro"/>
</dbReference>
<dbReference type="PROSITE" id="PS50943">
    <property type="entry name" value="HTH_CROC1"/>
    <property type="match status" value="1"/>
</dbReference>
<organism evidence="3 4">
    <name type="scientific">Pseudoalteromonas rubra</name>
    <dbReference type="NCBI Taxonomy" id="43658"/>
    <lineage>
        <taxon>Bacteria</taxon>
        <taxon>Pseudomonadati</taxon>
        <taxon>Pseudomonadota</taxon>
        <taxon>Gammaproteobacteria</taxon>
        <taxon>Alteromonadales</taxon>
        <taxon>Pseudoalteromonadaceae</taxon>
        <taxon>Pseudoalteromonas</taxon>
    </lineage>
</organism>
<dbReference type="Gene3D" id="1.10.260.40">
    <property type="entry name" value="lambda repressor-like DNA-binding domains"/>
    <property type="match status" value="1"/>
</dbReference>
<keyword evidence="1" id="KW-0472">Membrane</keyword>
<dbReference type="AlphaFoldDB" id="A0A8T0C2H3"/>
<evidence type="ECO:0000313" key="3">
    <source>
        <dbReference type="EMBL" id="KAF7781448.1"/>
    </source>
</evidence>
<protein>
    <recommendedName>
        <fullName evidence="2">HTH cro/C1-type domain-containing protein</fullName>
    </recommendedName>
</protein>
<name>A0A8T0C2H3_9GAMM</name>
<sequence>MQKRIKKRSDNPVDSSFQSKKRTVNPAFNTLEKTPFYTLQKYKMSLNQLKIILCHKKVGANRLLVLKLLDNTFRHHFAASNAMILKQLRLSKHLTQAQLATMSGLNIRTIQRIEQGHTPSLESLKCLAAALDTDINTLQQESFMTNKHASPGPLWLRVWFFLGTFQSQPDRPLLIRLERILHGVGLLFCLLGLISEAALVGGLLLLINGYFISYCKYMGDKFAIW</sequence>
<dbReference type="Pfam" id="PF01381">
    <property type="entry name" value="HTH_3"/>
    <property type="match status" value="1"/>
</dbReference>
<keyword evidence="1" id="KW-0812">Transmembrane</keyword>
<feature type="domain" description="HTH cro/C1-type" evidence="2">
    <location>
        <begin position="85"/>
        <end position="138"/>
    </location>
</feature>
<gene>
    <name evidence="3" type="ORF">PRUB_b0669</name>
</gene>
<reference evidence="3 4" key="1">
    <citation type="journal article" date="2012" name="J. Bacteriol.">
        <title>Genome sequence of the cycloprodigiosin-producing bacterial strain Pseudoalteromonas rubra ATCC 29570(T).</title>
        <authorList>
            <person name="Xie B.B."/>
            <person name="Shu Y.L."/>
            <person name="Qin Q.L."/>
            <person name="Rong J.C."/>
            <person name="Zhang X.Y."/>
            <person name="Chen X.L."/>
            <person name="Zhou B.C."/>
            <person name="Zhang Y.Z."/>
        </authorList>
    </citation>
    <scope>NUCLEOTIDE SEQUENCE [LARGE SCALE GENOMIC DNA]</scope>
    <source>
        <strain evidence="3 4">DSM 6842</strain>
    </source>
</reference>
<dbReference type="Proteomes" id="UP000016480">
    <property type="component" value="Unassembled WGS sequence"/>
</dbReference>
<dbReference type="CDD" id="cd00093">
    <property type="entry name" value="HTH_XRE"/>
    <property type="match status" value="1"/>
</dbReference>
<comment type="caution">
    <text evidence="3">The sequence shown here is derived from an EMBL/GenBank/DDBJ whole genome shotgun (WGS) entry which is preliminary data.</text>
</comment>
<evidence type="ECO:0000313" key="4">
    <source>
        <dbReference type="Proteomes" id="UP000016480"/>
    </source>
</evidence>
<proteinExistence type="predicted"/>
<dbReference type="InterPro" id="IPR001387">
    <property type="entry name" value="Cro/C1-type_HTH"/>
</dbReference>
<evidence type="ECO:0000256" key="1">
    <source>
        <dbReference type="SAM" id="Phobius"/>
    </source>
</evidence>